<sequence>MSEPEQEESKGGEDVVNVLTDIMAPVDDDFDEEVKTLTPAKKVVVKKVTKATKSTAQTKTVKKPASPATAKSTKQAPTPATSEEPAPKTETTSEQPPKTTPSTTATTAATTATTPAKSATTSSTPVTKTKKVIKKTPASAKSGGAAATKQATAKPTAGKSTAGTTGSAAKKKPVKVVKKPTPASGKAKPAAPAEESVDKAKAETVESAKAQEETAITEKEETLAPENTETPMETNEDDQIKDIDNSAEISTEAVPDVEISKEGADEEEDEEQEEEEEEEEDEEEEGGDEEDGSNIVEGDANGDDEDMEPPDFNDSFDVRSEASSSSSGSQIDEAESDHDSRQRSRRDRKRQFSPIVYEGEDISDSEDDADDSNKKAKLSSSVNDMKGGDQTAKMKYLFRDARYFLIKSNNHENIALAKAKGSSKVRSRHQPDEPGPGQVGLLQESSCRTVGRGGNSHSGTFLRPAKKNRNNSYSAAVNHALKRKYSTAPATATSESIPECSRTGYADSRDNRERSPKVLNARTHFQRNSVFDEECERVHIQVKQSVPRTCENLRGRSHDKPPGMPHRYIYRRQKAHCPGSNRDPGFSYNGHSDISFESAGLNEHGLDDLSFEDDDGDDDDDGAFYPSPSQRRRESRWRRSNFSDNYSNFGYDGGHDAGPDHHHFTESSRIGDTSDMERLLHDASAKLNDQSSMHHRIQQLESVLGNVLAVLGKLVHKSNAPRLQRSPRRARRKVVSQYEGASRSNHANGFNRWRGDPEYVNGKRRRIEGDSELDERLVENPARLNEACEVQQTLEGCGTRSDHCEGPVQHDGDENAEEENPLSDSGFQMDSRPTDSSPDNDGDIIDDHNVGSSSAEACPQNGRVENDHEQNIDNSPNNSSLNAVSMHQADENIAQGKEDVHLSRLRSPPDAGEPGATETENPESVVQETTSSHAANEVIHEETNDTSALEADEHSLPATIAKERNYQIDASGPVIVHIKSEFSCDTNSWPDSSRPSNSYNHPEMAPHGRDLVVLSDDSSTSDNPVFMYSTEAIDAVQSAQEQQERARLSHEQDAENMQSLQEIFTSVTGSSAEDVFHNENELLKDQHRWLKVDNSRNNFQGDESQFDGGRTELPFSGVHKSQGRSVDNYVRVTKRRFVQQFPGRLAQHDGAIQLGVQNEVPHVLGQNGHTQHKGMPGQSHHSSTNLSEMHQSHIQRLQQSFDPHSFHPQPHSIDPHPQTNNFGRRTANLKNSTLNGHTDSNLPRTVNCTSDVRALNTCVKLSKKGLRDGNNHHTGPPPTMASSISNLGSLKPHNVIPRSVPNNAGPNPLHFGSQYSNSSQSQSHSTQGSPAMQWNQKLPWQAGNCFSPNGSSGQGQGQGTGTAQFNPDMDTQADGIIADVLAQRNWSQARSAVDGATSLSRALAQALFGDSILIKSTFRSSGKSKDLTELDPVLVKKIENAVMNMFCQGKNVKFCKQMWSLCKQSLGQRMKYLRNRYSTL</sequence>
<feature type="region of interest" description="Disordered" evidence="1">
    <location>
        <begin position="797"/>
        <end position="882"/>
    </location>
</feature>
<proteinExistence type="predicted"/>
<feature type="region of interest" description="Disordered" evidence="1">
    <location>
        <begin position="899"/>
        <end position="935"/>
    </location>
</feature>
<feature type="domain" description="BEN" evidence="2">
    <location>
        <begin position="1368"/>
        <end position="1477"/>
    </location>
</feature>
<feature type="compositionally biased region" description="Polar residues" evidence="1">
    <location>
        <begin position="1330"/>
        <end position="1349"/>
    </location>
</feature>
<organism evidence="3 4">
    <name type="scientific">Strongylocentrotus purpuratus</name>
    <name type="common">Purple sea urchin</name>
    <dbReference type="NCBI Taxonomy" id="7668"/>
    <lineage>
        <taxon>Eukaryota</taxon>
        <taxon>Metazoa</taxon>
        <taxon>Echinodermata</taxon>
        <taxon>Eleutherozoa</taxon>
        <taxon>Echinozoa</taxon>
        <taxon>Echinoidea</taxon>
        <taxon>Euechinoidea</taxon>
        <taxon>Echinacea</taxon>
        <taxon>Camarodonta</taxon>
        <taxon>Echinidea</taxon>
        <taxon>Strongylocentrotidae</taxon>
        <taxon>Strongylocentrotus</taxon>
    </lineage>
</organism>
<feature type="compositionally biased region" description="Low complexity" evidence="1">
    <location>
        <begin position="1313"/>
        <end position="1329"/>
    </location>
</feature>
<feature type="compositionally biased region" description="Basic and acidic residues" evidence="1">
    <location>
        <begin position="800"/>
        <end position="813"/>
    </location>
</feature>
<evidence type="ECO:0000313" key="3">
    <source>
        <dbReference type="EnsemblMetazoa" id="XP_011681148"/>
    </source>
</evidence>
<feature type="compositionally biased region" description="Acidic residues" evidence="1">
    <location>
        <begin position="300"/>
        <end position="311"/>
    </location>
</feature>
<feature type="compositionally biased region" description="Low complexity" evidence="1">
    <location>
        <begin position="179"/>
        <end position="193"/>
    </location>
</feature>
<feature type="region of interest" description="Disordered" evidence="1">
    <location>
        <begin position="46"/>
        <end position="390"/>
    </location>
</feature>
<feature type="region of interest" description="Disordered" evidence="1">
    <location>
        <begin position="418"/>
        <end position="470"/>
    </location>
</feature>
<dbReference type="PROSITE" id="PS51457">
    <property type="entry name" value="BEN"/>
    <property type="match status" value="1"/>
</dbReference>
<feature type="region of interest" description="Disordered" evidence="1">
    <location>
        <begin position="736"/>
        <end position="758"/>
    </location>
</feature>
<dbReference type="OrthoDB" id="5842105at2759"/>
<dbReference type="Proteomes" id="UP000007110">
    <property type="component" value="Unassembled WGS sequence"/>
</dbReference>
<feature type="region of interest" description="Disordered" evidence="1">
    <location>
        <begin position="485"/>
        <end position="521"/>
    </location>
</feature>
<dbReference type="GO" id="GO:0005654">
    <property type="term" value="C:nucleoplasm"/>
    <property type="evidence" value="ECO:0000318"/>
    <property type="project" value="GO_Central"/>
</dbReference>
<reference evidence="3" key="2">
    <citation type="submission" date="2021-01" db="UniProtKB">
        <authorList>
            <consortium name="EnsemblMetazoa"/>
        </authorList>
    </citation>
    <scope>IDENTIFICATION</scope>
</reference>
<feature type="compositionally biased region" description="Polar residues" evidence="1">
    <location>
        <begin position="872"/>
        <end position="882"/>
    </location>
</feature>
<feature type="compositionally biased region" description="Low complexity" evidence="1">
    <location>
        <begin position="321"/>
        <end position="331"/>
    </location>
</feature>
<dbReference type="GO" id="GO:0003677">
    <property type="term" value="F:DNA binding"/>
    <property type="evidence" value="ECO:0007669"/>
    <property type="project" value="InterPro"/>
</dbReference>
<feature type="region of interest" description="Disordered" evidence="1">
    <location>
        <begin position="1264"/>
        <end position="1369"/>
    </location>
</feature>
<feature type="compositionally biased region" description="Basic and acidic residues" evidence="1">
    <location>
        <begin position="653"/>
        <end position="666"/>
    </location>
</feature>
<feature type="compositionally biased region" description="Polar residues" evidence="1">
    <location>
        <begin position="918"/>
        <end position="934"/>
    </location>
</feature>
<feature type="region of interest" description="Disordered" evidence="1">
    <location>
        <begin position="650"/>
        <end position="672"/>
    </location>
</feature>
<keyword evidence="4" id="KW-1185">Reference proteome</keyword>
<protein>
    <recommendedName>
        <fullName evidence="2">BEN domain-containing protein</fullName>
    </recommendedName>
</protein>
<feature type="compositionally biased region" description="Basic and acidic residues" evidence="1">
    <location>
        <begin position="507"/>
        <end position="516"/>
    </location>
</feature>
<reference evidence="4" key="1">
    <citation type="submission" date="2015-02" db="EMBL/GenBank/DDBJ databases">
        <title>Genome sequencing for Strongylocentrotus purpuratus.</title>
        <authorList>
            <person name="Murali S."/>
            <person name="Liu Y."/>
            <person name="Vee V."/>
            <person name="English A."/>
            <person name="Wang M."/>
            <person name="Skinner E."/>
            <person name="Han Y."/>
            <person name="Muzny D.M."/>
            <person name="Worley K.C."/>
            <person name="Gibbs R.A."/>
        </authorList>
    </citation>
    <scope>NUCLEOTIDE SEQUENCE</scope>
</reference>
<feature type="compositionally biased region" description="Basic residues" evidence="1">
    <location>
        <begin position="169"/>
        <end position="178"/>
    </location>
</feature>
<feature type="region of interest" description="Disordered" evidence="1">
    <location>
        <begin position="605"/>
        <end position="638"/>
    </location>
</feature>
<dbReference type="EnsemblMetazoa" id="XM_011682846">
    <property type="protein sequence ID" value="XP_011681148"/>
    <property type="gene ID" value="LOC577966"/>
</dbReference>
<dbReference type="GO" id="GO:0003729">
    <property type="term" value="F:mRNA binding"/>
    <property type="evidence" value="ECO:0000318"/>
    <property type="project" value="GO_Central"/>
</dbReference>
<dbReference type="InParanoid" id="A0A7M7HIX5"/>
<evidence type="ECO:0000313" key="4">
    <source>
        <dbReference type="Proteomes" id="UP000007110"/>
    </source>
</evidence>
<dbReference type="CTD" id="91746"/>
<feature type="compositionally biased region" description="Low complexity" evidence="1">
    <location>
        <begin position="76"/>
        <end position="127"/>
    </location>
</feature>
<dbReference type="GO" id="GO:1990247">
    <property type="term" value="F:N6-methyladenosine-containing RNA reader activity"/>
    <property type="evidence" value="ECO:0000318"/>
    <property type="project" value="GO_Central"/>
</dbReference>
<dbReference type="RefSeq" id="XP_011681148.2">
    <property type="nucleotide sequence ID" value="XM_011682846.2"/>
</dbReference>
<evidence type="ECO:0000259" key="2">
    <source>
        <dbReference type="PROSITE" id="PS51457"/>
    </source>
</evidence>
<feature type="compositionally biased region" description="Acidic residues" evidence="1">
    <location>
        <begin position="264"/>
        <end position="292"/>
    </location>
</feature>
<dbReference type="KEGG" id="spu:577966"/>
<dbReference type="InterPro" id="IPR018379">
    <property type="entry name" value="BEN_domain"/>
</dbReference>
<dbReference type="GO" id="GO:0000398">
    <property type="term" value="P:mRNA splicing, via spliceosome"/>
    <property type="evidence" value="ECO:0000318"/>
    <property type="project" value="GO_Central"/>
</dbReference>
<feature type="compositionally biased region" description="Acidic residues" evidence="1">
    <location>
        <begin position="358"/>
        <end position="370"/>
    </location>
</feature>
<feature type="compositionally biased region" description="Acidic residues" evidence="1">
    <location>
        <begin position="609"/>
        <end position="622"/>
    </location>
</feature>
<feature type="compositionally biased region" description="Basic and acidic residues" evidence="1">
    <location>
        <begin position="196"/>
        <end position="222"/>
    </location>
</feature>
<evidence type="ECO:0000256" key="1">
    <source>
        <dbReference type="SAM" id="MobiDB-lite"/>
    </source>
</evidence>
<dbReference type="GO" id="GO:0000381">
    <property type="term" value="P:regulation of alternative mRNA splicing, via spliceosome"/>
    <property type="evidence" value="ECO:0000318"/>
    <property type="project" value="GO_Central"/>
</dbReference>
<accession>A0A7M7HIX5</accession>
<name>A0A7M7HIX5_STRPU</name>
<dbReference type="GeneID" id="577966"/>
<feature type="compositionally biased region" description="Low complexity" evidence="1">
    <location>
        <begin position="135"/>
        <end position="168"/>
    </location>
</feature>